<dbReference type="CDD" id="cd06669">
    <property type="entry name" value="PDZ5_MUPP1-like"/>
    <property type="match status" value="1"/>
</dbReference>
<feature type="region of interest" description="Disordered" evidence="5">
    <location>
        <begin position="2108"/>
        <end position="2141"/>
    </location>
</feature>
<dbReference type="SMART" id="SM00228">
    <property type="entry name" value="PDZ"/>
    <property type="match status" value="10"/>
</dbReference>
<feature type="compositionally biased region" description="Low complexity" evidence="5">
    <location>
        <begin position="2199"/>
        <end position="2217"/>
    </location>
</feature>
<evidence type="ECO:0000256" key="5">
    <source>
        <dbReference type="SAM" id="MobiDB-lite"/>
    </source>
</evidence>
<feature type="region of interest" description="Disordered" evidence="5">
    <location>
        <begin position="2173"/>
        <end position="2217"/>
    </location>
</feature>
<dbReference type="Gene3D" id="2.30.42.10">
    <property type="match status" value="10"/>
</dbReference>
<dbReference type="InterPro" id="IPR036034">
    <property type="entry name" value="PDZ_sf"/>
</dbReference>
<feature type="region of interest" description="Disordered" evidence="5">
    <location>
        <begin position="474"/>
        <end position="507"/>
    </location>
</feature>
<feature type="compositionally biased region" description="Low complexity" evidence="5">
    <location>
        <begin position="2177"/>
        <end position="2190"/>
    </location>
</feature>
<keyword evidence="2" id="KW-0597">Phosphoprotein</keyword>
<feature type="domain" description="PDZ" evidence="6">
    <location>
        <begin position="534"/>
        <end position="620"/>
    </location>
</feature>
<feature type="domain" description="PDZ" evidence="6">
    <location>
        <begin position="1118"/>
        <end position="1189"/>
    </location>
</feature>
<dbReference type="InterPro" id="IPR001478">
    <property type="entry name" value="PDZ"/>
</dbReference>
<reference evidence="7 8" key="1">
    <citation type="submission" date="2020-08" db="EMBL/GenBank/DDBJ databases">
        <authorList>
            <person name="Koutsovoulos G."/>
            <person name="Danchin GJ E."/>
        </authorList>
    </citation>
    <scope>NUCLEOTIDE SEQUENCE [LARGE SCALE GENOMIC DNA]</scope>
</reference>
<feature type="compositionally biased region" description="Polar residues" evidence="5">
    <location>
        <begin position="1397"/>
        <end position="1418"/>
    </location>
</feature>
<feature type="region of interest" description="Disordered" evidence="5">
    <location>
        <begin position="1384"/>
        <end position="1463"/>
    </location>
</feature>
<feature type="domain" description="PDZ" evidence="6">
    <location>
        <begin position="883"/>
        <end position="959"/>
    </location>
</feature>
<feature type="compositionally biased region" description="Polar residues" evidence="5">
    <location>
        <begin position="1"/>
        <end position="10"/>
    </location>
</feature>
<dbReference type="Proteomes" id="UP000580250">
    <property type="component" value="Unassembled WGS sequence"/>
</dbReference>
<protein>
    <recommendedName>
        <fullName evidence="6">PDZ domain-containing protein</fullName>
    </recommendedName>
</protein>
<sequence>MRNALSTPSDPRTDTRPKKMEEDVKLLRSELNNLRKQNTALNKGIKIWKLKLAKMLLNVASPESSLVQAEEYSSCTEELKKQQIESIKNSLNPKLLKYINNKDEEILFASIDIRECQPKIFYAQWNNQNLLSIIGPNDIRKRTFGSVHIADRILSIDTLLIDNLFSDNNQKEIIVDTSLPLNYKKEIKDNNKKILNTKRIGDESNKELAQLNSFAHSTILNENFHHFPQSLDQVREFVEEYLKTKLSKEVPFLVLGLLRQSTKLMALTGEWVQVQILHLPNEPEGLGFGIVGGHSTGVVIKSIVAGSVADKDQRLRPGDRILQIGHISTQGLNSQQIAALLRQQDGPYVQMTVAHSIQLQDTETTDTPMCWTMATRAALSATTLDEEVQRRLELMASKPSTSRCNGINHSKTTPATLNEGTEFPDQLINRLGPETVLKDLNKQSTSSIDIVAEGGSTSVDSSSKTKRTAAEKLLLDSERKNGKRKKFRSSRGQSNDNPSCSSSSERRSLRQLQEMALTSFCRDKWINGKYKIINVELNRDSKIGLGITVAGYVYKKEEISGVFIKSLVPQSSAHLSKQIQLHDLIVEVNGRSLEGLSHNDSVRALINSGNNVVMKLVRFDAETPQAKCLKMLHEQELAVAASVHSESAASSSTATGRVGRTASPLPEELCQHHKKHSLVDYKSFWSNKFGSEYDIIVVDLKPDDKIEIDGGIGIEWQGTVDVCNGNQLCSHHFISSLRRNGPAEKTGILKAGDELLQVNDISLYGESFVKMRKVLNRERRENSPFIRLIFCRKTELDFINFVIPSPEQCLPIAYPLLASMMAGEEHFIKAKSEIGLCNLNGKLNGKFTSTPRRSSAFIRRPQFKSRSLENLSGLAVWNCVPLVVPLLKDVKGLGFSIADYQDPLHPGERVVLIIRSLVPGGAAQADGRIVPGDRLLFVNDKDLSNSSLEDAVEVLKTAPVGQIVRLGIAKPVPIEKCRLSTSPLISQSERFQAKSHSPRGRRRRRRESSSLQLLNTADQCFLSTGSSQEEIWIGQQQQQHNSLYNSQRCLNPQLYFPSPSSLASTPKSPTHSPMQTATVSAWTPCSSRSLSPCASPAASLRGSWSYDIVFLPSHLERHIKILKSSLPLGVVLDADADKAINGCVAKNICSKKALAKDGRIQPGDFIVKINGENLRNVTNAQARAILKRANLIGAQCNISYITASDARLWKDRFHRLDSVSMFPTDDSIQQIRSVQQNVFESSRLSPKVYPKFYKSPLFNEDEQQQQILTTTTNALDYSIPNSELHSPNNDEQQYLLPSTSQIFEENAIIADAIFDLYIIWSRDKQSILHSNIAASAAEPSLSSPSSSVSLPKTIKSPPRALRAASIAVSQPPPKPQKGILRRAASSFKKKRSKPPEEQQQNLEYMTTTPATTSNIEMNRSSSRSRSDTLDNIPTTSNSLPTSPRLDESNNRESASREPSREPVNFWSEPRSVVLQRHPNETFGISIVGGRVEVSQKGIEMATTSTLGSSSSPALSSTVSGIFIKSVIADSPAGRCGKLFMGDRLLKVNEIDLLNTTHENAVQAIKNASNPVCFVVQSLQSLQTFVAREKENSKKASLTSIISEGQTSLSIPPSPAIVEIDSASAAALEKDGEDEEVEDIFHYTKRKVLKKYSDLPGKPVLIRMPNIPPGGLGLILSTRRDEGANRPPVIVVGVKSDSPLSLKVGDELLEINGLVLFGLSHLEATEKIRKCCQHSSLSLLVLRKEEETTKEVQQPSLVKESTSTTTIETVVNTNADNVRRDGPNIPEKEYTSESECELGARTIVSEILARQQQQMPEVKIEPPEDGCSQSAKDVLLPGTTMQNDSGSSNNEPISRKRSWQMEQQQSQFLQKCPIQIGQETLIEIDKDGKGLGLSIVGGSDTVLGTVIIHEVYPDGAAAIDGRLKPGDQVFEVNNTSLRNSTHEQAILLLRRTPAKVRLLVYRDQNLQMSLLDPTQIYNIIDIEILKKAGKGLGISIVGRKNEPGVYVSEIVKGGVADTDGRLMQGDQILAVNNHDVANWMQEDVATVLKTCIGKVSLKIGRWKLTETAQRVRSAQPPSNNTENNNTNSIEETTQMPLQQQQNINESNNNSQDLLKQQNGSNRDPPPPAPIPAGAKLPPPTLQITLHDENNQQQNLTGRTDLSPVSEEDLKSIAETVASEETISGITTTSSSQRRPISQLPNSGSASTSSSTNIQQQPSAAFRSDLKEAGCDSLLIALKKDEGQQWGMGIGKRPRGILITSLQPGSSAAEKLAIGDRIMAVNAHEVTTQHSAVTYIRSSGNSVTLQISRPAKLSTTTTSSNN</sequence>
<feature type="compositionally biased region" description="Polar residues" evidence="5">
    <location>
        <begin position="398"/>
        <end position="419"/>
    </location>
</feature>
<dbReference type="PANTHER" id="PTHR19964">
    <property type="entry name" value="MULTIPLE PDZ DOMAIN PROTEIN"/>
    <property type="match status" value="1"/>
</dbReference>
<feature type="compositionally biased region" description="Polar residues" evidence="5">
    <location>
        <begin position="2067"/>
        <end position="2076"/>
    </location>
</feature>
<feature type="compositionally biased region" description="Pro residues" evidence="5">
    <location>
        <begin position="2122"/>
        <end position="2139"/>
    </location>
</feature>
<evidence type="ECO:0000256" key="3">
    <source>
        <dbReference type="ARBA" id="ARBA00022737"/>
    </source>
</evidence>
<feature type="region of interest" description="Disordered" evidence="5">
    <location>
        <begin position="1"/>
        <end position="21"/>
    </location>
</feature>
<accession>A0A6V7UAX0</accession>
<feature type="compositionally biased region" description="Basic and acidic residues" evidence="5">
    <location>
        <begin position="11"/>
        <end position="21"/>
    </location>
</feature>
<dbReference type="PROSITE" id="PS50106">
    <property type="entry name" value="PDZ"/>
    <property type="match status" value="10"/>
</dbReference>
<feature type="domain" description="PDZ" evidence="6">
    <location>
        <begin position="1980"/>
        <end position="2062"/>
    </location>
</feature>
<dbReference type="EMBL" id="CAJEWN010000049">
    <property type="protein sequence ID" value="CAD2151894.1"/>
    <property type="molecule type" value="Genomic_DNA"/>
</dbReference>
<keyword evidence="3" id="KW-0677">Repeat</keyword>
<feature type="compositionally biased region" description="Polar residues" evidence="5">
    <location>
        <begin position="1429"/>
        <end position="1441"/>
    </location>
</feature>
<dbReference type="GO" id="GO:0016020">
    <property type="term" value="C:membrane"/>
    <property type="evidence" value="ECO:0007669"/>
    <property type="project" value="UniProtKB-SubCell"/>
</dbReference>
<feature type="region of interest" description="Disordered" evidence="5">
    <location>
        <begin position="396"/>
        <end position="421"/>
    </location>
</feature>
<dbReference type="CDD" id="cd06671">
    <property type="entry name" value="PDZ7_MUPP1-PD6_PATJ-like"/>
    <property type="match status" value="1"/>
</dbReference>
<feature type="region of interest" description="Disordered" evidence="5">
    <location>
        <begin position="988"/>
        <end position="1010"/>
    </location>
</feature>
<feature type="compositionally biased region" description="Polar residues" evidence="5">
    <location>
        <begin position="2111"/>
        <end position="2120"/>
    </location>
</feature>
<evidence type="ECO:0000256" key="4">
    <source>
        <dbReference type="ARBA" id="ARBA00023136"/>
    </source>
</evidence>
<feature type="compositionally biased region" description="Low complexity" evidence="5">
    <location>
        <begin position="1335"/>
        <end position="1351"/>
    </location>
</feature>
<feature type="region of interest" description="Disordered" evidence="5">
    <location>
        <begin position="1836"/>
        <end position="1861"/>
    </location>
</feature>
<dbReference type="CDD" id="cd00136">
    <property type="entry name" value="PDZ_canonical"/>
    <property type="match status" value="1"/>
</dbReference>
<keyword evidence="4" id="KW-0472">Membrane</keyword>
<dbReference type="InterPro" id="IPR051342">
    <property type="entry name" value="PDZ_scaffold"/>
</dbReference>
<dbReference type="CDD" id="cd06673">
    <property type="entry name" value="PDZ10_MUPP1-PDZ8_PATJ-like"/>
    <property type="match status" value="1"/>
</dbReference>
<feature type="compositionally biased region" description="Polar residues" evidence="5">
    <location>
        <begin position="1838"/>
        <end position="1851"/>
    </location>
</feature>
<dbReference type="PANTHER" id="PTHR19964:SF92">
    <property type="entry name" value="PATJ HOMOLOG"/>
    <property type="match status" value="1"/>
</dbReference>
<name>A0A6V7UAX0_MELEN</name>
<evidence type="ECO:0000256" key="2">
    <source>
        <dbReference type="ARBA" id="ARBA00022553"/>
    </source>
</evidence>
<dbReference type="OrthoDB" id="6022711at2759"/>
<feature type="compositionally biased region" description="Basic and acidic residues" evidence="5">
    <location>
        <begin position="1444"/>
        <end position="1460"/>
    </location>
</feature>
<feature type="compositionally biased region" description="Basic residues" evidence="5">
    <location>
        <begin position="996"/>
        <end position="1006"/>
    </location>
</feature>
<comment type="caution">
    <text evidence="7">The sequence shown here is derived from an EMBL/GenBank/DDBJ whole genome shotgun (WGS) entry which is preliminary data.</text>
</comment>
<feature type="domain" description="PDZ" evidence="6">
    <location>
        <begin position="1660"/>
        <end position="1742"/>
    </location>
</feature>
<feature type="domain" description="PDZ" evidence="6">
    <location>
        <begin position="1471"/>
        <end position="1579"/>
    </location>
</feature>
<feature type="region of interest" description="Disordered" evidence="5">
    <location>
        <begin position="2067"/>
        <end position="2086"/>
    </location>
</feature>
<dbReference type="CDD" id="cd06670">
    <property type="entry name" value="PDZ6_MUPP1-like"/>
    <property type="match status" value="1"/>
</dbReference>
<feature type="domain" description="PDZ" evidence="6">
    <location>
        <begin position="276"/>
        <end position="343"/>
    </location>
</feature>
<evidence type="ECO:0000259" key="6">
    <source>
        <dbReference type="PROSITE" id="PS50106"/>
    </source>
</evidence>
<dbReference type="FunFam" id="2.30.42.10:FF:000038">
    <property type="entry name" value="Multiple PDZ domain protein isoform X1"/>
    <property type="match status" value="1"/>
</dbReference>
<dbReference type="SUPFAM" id="SSF50156">
    <property type="entry name" value="PDZ domain-like"/>
    <property type="match status" value="10"/>
</dbReference>
<feature type="domain" description="PDZ" evidence="6">
    <location>
        <begin position="697"/>
        <end position="777"/>
    </location>
</feature>
<dbReference type="CDD" id="cd06667">
    <property type="entry name" value="PDZ2_MUPP1-like"/>
    <property type="match status" value="1"/>
</dbReference>
<evidence type="ECO:0000313" key="8">
    <source>
        <dbReference type="Proteomes" id="UP000580250"/>
    </source>
</evidence>
<feature type="compositionally biased region" description="Low complexity" evidence="5">
    <location>
        <begin position="2077"/>
        <end position="2086"/>
    </location>
</feature>
<evidence type="ECO:0000313" key="7">
    <source>
        <dbReference type="EMBL" id="CAD2151894.1"/>
    </source>
</evidence>
<dbReference type="Pfam" id="PF00595">
    <property type="entry name" value="PDZ"/>
    <property type="match status" value="9"/>
</dbReference>
<proteinExistence type="predicted"/>
<organism evidence="7 8">
    <name type="scientific">Meloidogyne enterolobii</name>
    <name type="common">Root-knot nematode worm</name>
    <name type="synonym">Meloidogyne mayaguensis</name>
    <dbReference type="NCBI Taxonomy" id="390850"/>
    <lineage>
        <taxon>Eukaryota</taxon>
        <taxon>Metazoa</taxon>
        <taxon>Ecdysozoa</taxon>
        <taxon>Nematoda</taxon>
        <taxon>Chromadorea</taxon>
        <taxon>Rhabditida</taxon>
        <taxon>Tylenchina</taxon>
        <taxon>Tylenchomorpha</taxon>
        <taxon>Tylenchoidea</taxon>
        <taxon>Meloidogynidae</taxon>
        <taxon>Meloidogyninae</taxon>
        <taxon>Meloidogyne</taxon>
    </lineage>
</organism>
<feature type="domain" description="PDZ" evidence="6">
    <location>
        <begin position="1880"/>
        <end position="1963"/>
    </location>
</feature>
<dbReference type="CDD" id="cd06674">
    <property type="entry name" value="PDZ11_MUPP1-PDZ9_PATJ-like"/>
    <property type="match status" value="1"/>
</dbReference>
<feature type="region of interest" description="Disordered" evidence="5">
    <location>
        <begin position="1335"/>
        <end position="1356"/>
    </location>
</feature>
<gene>
    <name evidence="7" type="ORF">MENT_LOCUS10567</name>
</gene>
<feature type="domain" description="PDZ" evidence="6">
    <location>
        <begin position="2233"/>
        <end position="2309"/>
    </location>
</feature>
<feature type="compositionally biased region" description="Polar residues" evidence="5">
    <location>
        <begin position="490"/>
        <end position="500"/>
    </location>
</feature>
<comment type="subcellular location">
    <subcellularLocation>
        <location evidence="1">Membrane</location>
    </subcellularLocation>
</comment>
<evidence type="ECO:0000256" key="1">
    <source>
        <dbReference type="ARBA" id="ARBA00004370"/>
    </source>
</evidence>
<dbReference type="FunFam" id="2.30.42.10:FF:000070">
    <property type="entry name" value="Multiple PDZ domain protein"/>
    <property type="match status" value="1"/>
</dbReference>